<evidence type="ECO:0000313" key="1">
    <source>
        <dbReference type="EMBL" id="CAG5027248.1"/>
    </source>
</evidence>
<organism evidence="1 2">
    <name type="scientific">Parnassius apollo</name>
    <name type="common">Apollo butterfly</name>
    <name type="synonym">Papilio apollo</name>
    <dbReference type="NCBI Taxonomy" id="110799"/>
    <lineage>
        <taxon>Eukaryota</taxon>
        <taxon>Metazoa</taxon>
        <taxon>Ecdysozoa</taxon>
        <taxon>Arthropoda</taxon>
        <taxon>Hexapoda</taxon>
        <taxon>Insecta</taxon>
        <taxon>Pterygota</taxon>
        <taxon>Neoptera</taxon>
        <taxon>Endopterygota</taxon>
        <taxon>Lepidoptera</taxon>
        <taxon>Glossata</taxon>
        <taxon>Ditrysia</taxon>
        <taxon>Papilionoidea</taxon>
        <taxon>Papilionidae</taxon>
        <taxon>Parnassiinae</taxon>
        <taxon>Parnassini</taxon>
        <taxon>Parnassius</taxon>
        <taxon>Parnassius</taxon>
    </lineage>
</organism>
<dbReference type="AlphaFoldDB" id="A0A8S3XIM9"/>
<accession>A0A8S3XIM9</accession>
<dbReference type="EMBL" id="CAJQZP010001185">
    <property type="protein sequence ID" value="CAG5027248.1"/>
    <property type="molecule type" value="Genomic_DNA"/>
</dbReference>
<protein>
    <submittedName>
        <fullName evidence="1">(apollo) hypothetical protein</fullName>
    </submittedName>
</protein>
<name>A0A8S3XIM9_PARAO</name>
<proteinExistence type="predicted"/>
<evidence type="ECO:0000313" key="2">
    <source>
        <dbReference type="Proteomes" id="UP000691718"/>
    </source>
</evidence>
<reference evidence="1" key="1">
    <citation type="submission" date="2021-04" db="EMBL/GenBank/DDBJ databases">
        <authorList>
            <person name="Tunstrom K."/>
        </authorList>
    </citation>
    <scope>NUCLEOTIDE SEQUENCE</scope>
</reference>
<sequence length="70" mass="7887">MEYLFVFYSLLFEGQVGFGEENGTGFNIVARAFPEVGIRRTKTEPARGSGLVAARYRKLTIQHSIFKSLN</sequence>
<keyword evidence="2" id="KW-1185">Reference proteome</keyword>
<comment type="caution">
    <text evidence="1">The sequence shown here is derived from an EMBL/GenBank/DDBJ whole genome shotgun (WGS) entry which is preliminary data.</text>
</comment>
<dbReference type="Proteomes" id="UP000691718">
    <property type="component" value="Unassembled WGS sequence"/>
</dbReference>
<gene>
    <name evidence="1" type="ORF">PAPOLLO_LOCUS18787</name>
</gene>